<reference evidence="3" key="2">
    <citation type="submission" date="2003-11" db="EMBL/GenBank/DDBJ databases">
        <authorList>
            <person name="German Neurospora genome project"/>
        </authorList>
    </citation>
    <scope>NUCLEOTIDE SEQUENCE</scope>
</reference>
<feature type="compositionally biased region" description="Polar residues" evidence="1">
    <location>
        <begin position="288"/>
        <end position="304"/>
    </location>
</feature>
<feature type="region of interest" description="Disordered" evidence="1">
    <location>
        <begin position="1275"/>
        <end position="1338"/>
    </location>
</feature>
<organism evidence="3">
    <name type="scientific">Neurospora crassa</name>
    <dbReference type="NCBI Taxonomy" id="5141"/>
    <lineage>
        <taxon>Eukaryota</taxon>
        <taxon>Fungi</taxon>
        <taxon>Dikarya</taxon>
        <taxon>Ascomycota</taxon>
        <taxon>Pezizomycotina</taxon>
        <taxon>Sordariomycetes</taxon>
        <taxon>Sordariomycetidae</taxon>
        <taxon>Sordariales</taxon>
        <taxon>Sordariaceae</taxon>
        <taxon>Neurospora</taxon>
    </lineage>
</organism>
<name>Q6MVR0_NEUCS</name>
<proteinExistence type="predicted"/>
<accession>Q6MVR0</accession>
<feature type="compositionally biased region" description="Low complexity" evidence="1">
    <location>
        <begin position="451"/>
        <end position="465"/>
    </location>
</feature>
<feature type="compositionally biased region" description="Polar residues" evidence="1">
    <location>
        <begin position="440"/>
        <end position="450"/>
    </location>
</feature>
<feature type="region of interest" description="Disordered" evidence="1">
    <location>
        <begin position="1204"/>
        <end position="1259"/>
    </location>
</feature>
<protein>
    <submittedName>
        <fullName evidence="3">Uncharacterized protein B10D6.200</fullName>
    </submittedName>
</protein>
<dbReference type="PANTHER" id="PTHR39601:SF2">
    <property type="entry name" value="CHORIOGENIN HMINOR"/>
    <property type="match status" value="1"/>
</dbReference>
<sequence>MPSLDPHGTSTLVSRAEPLSLEGEVVKHSRVQGSDEAASVSKDPEWLSWIRHPVSPTRTCEATMGILKDPKRKKPRETRRHGGTLAEYGRPYRFAPREVKADRAPLEQLDMLVVLKQIRVGILRVRRKLSCSCHRSHSLQHVKPYRTDPAMLSSCVCVVPFSVRCCPPMATLLPSLECVPPCRCTTINIGLPPSSQKREANPPNSDSPETPRPGQRLRSTNISYHLIHFEPHCGSRKKMGSRTLDPPVYAVPPQQYYSRTPVSPVLPDMAPTSVDAGSVRRKPLHRMSTLSQHLSSSLRHNTSSAEREKGIQEPSVVQLPPTPDSETTTDTDRESGIQDVDQGPPASKMQRRKSRLSMLIPSFFFSPDAADQQGTGLKGTTGASRKQQRPVTASPAPAANYANAEAQQAASVSDVHNKNMVIYHNPAANYSSPDGLLLGRNNSPGAPTTNSSSPPLSSLQSARPSNGARSVSVEGPPPGAAIPPNRLQKQSQQQQQQQQPPSGSSSPTSPTGSHSRGRSTSSQPSATHNRTPSAEPPRIVSTSADSRPTSTHSNGSDDGSSPTAQKHKQRRSWFGGRSGSGSEANKGDSNAAWIVAPDSKAEYSTANLLNGDKVPELWNESGNLFIYLHPPTSGRGPSFKVHDYLVSSSQLLLSEIAGFTNPRKASAGGSLLTVDDAANRRPVPSPSAYGASPTDGHLYLPLENTNLDSLVAARNMFALLTSQPIIATHTYPTLFAALLQVAALLKHFGFRNHDGSTFGDQVDAAFNSFLDQFGVSDVRGSREKTIQAIILGEHMRSWTLYNEAFTHAVGKYESIQDLNLPVYKSISVSTRNRLERAYLDLTNRQANANLRLESFEFPSLFAGIGSSTSSEEAKHLNFKEWQKSFAKMRTFVLGYYKDSFGSWPPKARSKKNHFSQSGLNRQCLKMLYSDCCALYDLLVDRESITPRVIDQKFDDGVAEAEAEREKAKNAGEFEYELFLMRSALRAMLSEFDHSSPPVLPPIPFDCPKIPSMTAIHENYRELDAKKRAKLDRKLASNELLLMLIKSRNMDTDSIQLPFLQAFKEFEYKEAKGVNPSDIANQRVGYWLFLYVVLQSLPMLVVDAPQLHWTEGVEYFLCEAPQGNPPWMEDAGEVRKMWYQTNNGQGIVELSADVVMFSVEGIYMRSHCWLAAKEWETALLPASAAAAAINQPLEAAAAALGEEITPLEPPRPVFQDNDSFTSGHQRSGSRSQSSYGGGTPGSEPASPHFRPRTGSTISRGVSTYRSSIAIGLEPLDFSQFGPNGPSSQQEAEFMQSLAPGGDRSSRVVSTPANMLSGGGGGRPDSSNSTAAHGHRASSVGSAQTLAALGNLSVGEGQGRSSAPPTAYRDPSRGSISQQMQQQQQQQQQYPSPSVSPSPLGRGESPPRQSPPRQVAQPAAPAPSNGGSTFDDILKGMGGQEKKKKKGLFF</sequence>
<feature type="region of interest" description="Disordered" evidence="1">
    <location>
        <begin position="193"/>
        <end position="217"/>
    </location>
</feature>
<feature type="region of interest" description="Disordered" evidence="1">
    <location>
        <begin position="1352"/>
        <end position="1448"/>
    </location>
</feature>
<dbReference type="EMBL" id="BX842624">
    <property type="protein sequence ID" value="CAE76236.1"/>
    <property type="molecule type" value="Genomic_DNA"/>
</dbReference>
<dbReference type="InterPro" id="IPR058317">
    <property type="entry name" value="DUF8004"/>
</dbReference>
<feature type="region of interest" description="Disordered" evidence="1">
    <location>
        <begin position="367"/>
        <end position="396"/>
    </location>
</feature>
<evidence type="ECO:0000256" key="1">
    <source>
        <dbReference type="SAM" id="MobiDB-lite"/>
    </source>
</evidence>
<feature type="region of interest" description="Disordered" evidence="1">
    <location>
        <begin position="431"/>
        <end position="589"/>
    </location>
</feature>
<feature type="domain" description="DUF8004" evidence="2">
    <location>
        <begin position="764"/>
        <end position="857"/>
    </location>
</feature>
<feature type="region of interest" description="Disordered" evidence="1">
    <location>
        <begin position="258"/>
        <end position="353"/>
    </location>
</feature>
<feature type="compositionally biased region" description="Low complexity" evidence="1">
    <location>
        <begin position="1221"/>
        <end position="1233"/>
    </location>
</feature>
<dbReference type="VEuPathDB" id="FungiDB:NCU10529"/>
<feature type="compositionally biased region" description="Low complexity" evidence="1">
    <location>
        <begin position="1409"/>
        <end position="1422"/>
    </location>
</feature>
<gene>
    <name evidence="3" type="primary">B10D6.200</name>
</gene>
<evidence type="ECO:0000313" key="3">
    <source>
        <dbReference type="EMBL" id="CAE76236.1"/>
    </source>
</evidence>
<dbReference type="Pfam" id="PF26013">
    <property type="entry name" value="DUF8004"/>
    <property type="match status" value="1"/>
</dbReference>
<feature type="compositionally biased region" description="Low complexity" evidence="1">
    <location>
        <begin position="1373"/>
        <end position="1397"/>
    </location>
</feature>
<feature type="compositionally biased region" description="Polar residues" evidence="1">
    <location>
        <begin position="540"/>
        <end position="564"/>
    </location>
</feature>
<feature type="compositionally biased region" description="Low complexity" evidence="1">
    <location>
        <begin position="490"/>
        <end position="525"/>
    </location>
</feature>
<evidence type="ECO:0000259" key="2">
    <source>
        <dbReference type="Pfam" id="PF26013"/>
    </source>
</evidence>
<reference evidence="3" key="1">
    <citation type="submission" date="2003-11" db="EMBL/GenBank/DDBJ databases">
        <authorList>
            <person name="Schulte U."/>
            <person name="Aign V."/>
            <person name="Hoheisel J."/>
            <person name="Brandt P."/>
            <person name="Fartmann B."/>
            <person name="Holland R."/>
            <person name="Nyakatura G."/>
            <person name="Mewes H.W."/>
            <person name="Mannhaupt G."/>
        </authorList>
    </citation>
    <scope>NUCLEOTIDE SEQUENCE</scope>
</reference>
<feature type="compositionally biased region" description="Polar residues" evidence="1">
    <location>
        <begin position="1279"/>
        <end position="1289"/>
    </location>
</feature>
<feature type="compositionally biased region" description="Polar residues" evidence="1">
    <location>
        <begin position="381"/>
        <end position="391"/>
    </location>
</feature>
<dbReference type="PANTHER" id="PTHR39601">
    <property type="entry name" value="CHORIOGENIN HMINOR"/>
    <property type="match status" value="1"/>
</dbReference>